<dbReference type="Proteomes" id="UP000543556">
    <property type="component" value="Unassembled WGS sequence"/>
</dbReference>
<keyword evidence="1" id="KW-0732">Signal</keyword>
<dbReference type="InterPro" id="IPR039424">
    <property type="entry name" value="SBP_5"/>
</dbReference>
<dbReference type="GO" id="GO:0043190">
    <property type="term" value="C:ATP-binding cassette (ABC) transporter complex"/>
    <property type="evidence" value="ECO:0007669"/>
    <property type="project" value="InterPro"/>
</dbReference>
<dbReference type="EMBL" id="JAAMFM010000042">
    <property type="protein sequence ID" value="NVM96846.1"/>
    <property type="molecule type" value="Genomic_DNA"/>
</dbReference>
<dbReference type="AlphaFoldDB" id="A0A7Y7IJY7"/>
<dbReference type="GO" id="GO:0042597">
    <property type="term" value="C:periplasmic space"/>
    <property type="evidence" value="ECO:0007669"/>
    <property type="project" value="UniProtKB-ARBA"/>
</dbReference>
<organism evidence="3 4">
    <name type="scientific">Arthrobacter wenxiniae</name>
    <dbReference type="NCBI Taxonomy" id="2713570"/>
    <lineage>
        <taxon>Bacteria</taxon>
        <taxon>Bacillati</taxon>
        <taxon>Actinomycetota</taxon>
        <taxon>Actinomycetes</taxon>
        <taxon>Micrococcales</taxon>
        <taxon>Micrococcaceae</taxon>
        <taxon>Arthrobacter</taxon>
    </lineage>
</organism>
<comment type="caution">
    <text evidence="3">The sequence shown here is derived from an EMBL/GenBank/DDBJ whole genome shotgun (WGS) entry which is preliminary data.</text>
</comment>
<proteinExistence type="predicted"/>
<evidence type="ECO:0000313" key="4">
    <source>
        <dbReference type="Proteomes" id="UP000543556"/>
    </source>
</evidence>
<dbReference type="InterPro" id="IPR000914">
    <property type="entry name" value="SBP_5_dom"/>
</dbReference>
<feature type="domain" description="Solute-binding protein family 5" evidence="2">
    <location>
        <begin position="99"/>
        <end position="510"/>
    </location>
</feature>
<evidence type="ECO:0000256" key="1">
    <source>
        <dbReference type="SAM" id="SignalP"/>
    </source>
</evidence>
<feature type="chain" id="PRO_5039167935" evidence="1">
    <location>
        <begin position="29"/>
        <end position="596"/>
    </location>
</feature>
<dbReference type="RefSeq" id="WP_176636549.1">
    <property type="nucleotide sequence ID" value="NZ_JAAMFM010000042.1"/>
</dbReference>
<name>A0A7Y7IJY7_9MICC</name>
<evidence type="ECO:0000259" key="2">
    <source>
        <dbReference type="Pfam" id="PF00496"/>
    </source>
</evidence>
<dbReference type="InterPro" id="IPR030678">
    <property type="entry name" value="Peptide/Ni-bd"/>
</dbReference>
<dbReference type="PIRSF" id="PIRSF002741">
    <property type="entry name" value="MppA"/>
    <property type="match status" value="1"/>
</dbReference>
<dbReference type="Gene3D" id="3.40.190.10">
    <property type="entry name" value="Periplasmic binding protein-like II"/>
    <property type="match status" value="1"/>
</dbReference>
<dbReference type="Gene3D" id="3.10.105.10">
    <property type="entry name" value="Dipeptide-binding Protein, Domain 3"/>
    <property type="match status" value="1"/>
</dbReference>
<dbReference type="GO" id="GO:1904680">
    <property type="term" value="F:peptide transmembrane transporter activity"/>
    <property type="evidence" value="ECO:0007669"/>
    <property type="project" value="TreeGrafter"/>
</dbReference>
<keyword evidence="4" id="KW-1185">Reference proteome</keyword>
<dbReference type="PROSITE" id="PS51257">
    <property type="entry name" value="PROKAR_LIPOPROTEIN"/>
    <property type="match status" value="1"/>
</dbReference>
<evidence type="ECO:0000313" key="3">
    <source>
        <dbReference type="EMBL" id="NVM96846.1"/>
    </source>
</evidence>
<accession>A0A7Y7IJY7</accession>
<reference evidence="3 4" key="1">
    <citation type="submission" date="2020-02" db="EMBL/GenBank/DDBJ databases">
        <title>Genome sequence of strain AETb3-4.</title>
        <authorList>
            <person name="Gao J."/>
            <person name="Zhang X."/>
        </authorList>
    </citation>
    <scope>NUCLEOTIDE SEQUENCE [LARGE SCALE GENOMIC DNA]</scope>
    <source>
        <strain evidence="3 4">AETb3-4</strain>
    </source>
</reference>
<dbReference type="GO" id="GO:0015833">
    <property type="term" value="P:peptide transport"/>
    <property type="evidence" value="ECO:0007669"/>
    <property type="project" value="TreeGrafter"/>
</dbReference>
<gene>
    <name evidence="3" type="ORF">G6034_18420</name>
</gene>
<protein>
    <submittedName>
        <fullName evidence="3">ABC transporter family substrate-binding protein</fullName>
    </submittedName>
</protein>
<sequence>MRAGRISKALTLAVAAVLALGACTPAPPAPTDSTAAATAFAGGNVTVLEPEAFTSFNDASTTGQGATNTRIDYATHSGFNYVDSSLKLVPNDKFGKYEKLSDKPLTIKYTINSGVQWSDGAPVTAADLFLQWAAASGYYNDATLNAGFKVVKGSAYFNYAGDTTGLSQTAMPVIGDNGTSLTLTYTKPFSDWKTALGSTVSIPAHIVAVRAGLKDADALVALLQGIPQGDPSAPVKPNPELRKVADFWNTGFDTKSMPDPSLALSNGPYLVKGITAGKELVLTRNVDYTWGTVPTLDTITVHYNAKADAQVAALKAGTADVATPALTGDTAAALAALKSGGVQTLTGTTLGFDQAVLNFKGVLAKPDFRTAFLKTVPRQDIVDQVAKPLNPDAAVLNSFVFRAVQTPYKESAGSNGSADYAAADIDAAKQLLGRATPTVRILYNKDDPVRAAEFDLISASAQMAGFTVSDAGKGAGEWLQALKDGAFDVALYGWTSNPTGSVQVPQVFRTGAASNLNNFSNTVVDQLTEQLAQEPDDAKQDALKMQIDKLVFGAGYGLPLFARSAVAAYGPHVAGVKYSPVPVGVWWNVWDWKYVK</sequence>
<dbReference type="PANTHER" id="PTHR30290">
    <property type="entry name" value="PERIPLASMIC BINDING COMPONENT OF ABC TRANSPORTER"/>
    <property type="match status" value="1"/>
</dbReference>
<dbReference type="PANTHER" id="PTHR30290:SF65">
    <property type="entry name" value="MONOACYL PHOSPHATIDYLINOSITOL TETRAMANNOSIDE-BINDING PROTEIN LPQW-RELATED"/>
    <property type="match status" value="1"/>
</dbReference>
<dbReference type="Pfam" id="PF00496">
    <property type="entry name" value="SBP_bac_5"/>
    <property type="match status" value="1"/>
</dbReference>
<dbReference type="SUPFAM" id="SSF53850">
    <property type="entry name" value="Periplasmic binding protein-like II"/>
    <property type="match status" value="1"/>
</dbReference>
<feature type="signal peptide" evidence="1">
    <location>
        <begin position="1"/>
        <end position="28"/>
    </location>
</feature>